<dbReference type="AlphaFoldDB" id="A0A8T0HGL5"/>
<reference evidence="2 3" key="1">
    <citation type="submission" date="2020-06" db="EMBL/GenBank/DDBJ databases">
        <title>WGS assembly of Ceratodon purpureus strain R40.</title>
        <authorList>
            <person name="Carey S.B."/>
            <person name="Jenkins J."/>
            <person name="Shu S."/>
            <person name="Lovell J.T."/>
            <person name="Sreedasyam A."/>
            <person name="Maumus F."/>
            <person name="Tiley G.P."/>
            <person name="Fernandez-Pozo N."/>
            <person name="Barry K."/>
            <person name="Chen C."/>
            <person name="Wang M."/>
            <person name="Lipzen A."/>
            <person name="Daum C."/>
            <person name="Saski C.A."/>
            <person name="Payton A.C."/>
            <person name="Mcbreen J.C."/>
            <person name="Conrad R.E."/>
            <person name="Kollar L.M."/>
            <person name="Olsson S."/>
            <person name="Huttunen S."/>
            <person name="Landis J.B."/>
            <person name="Wickett N.J."/>
            <person name="Johnson M.G."/>
            <person name="Rensing S.A."/>
            <person name="Grimwood J."/>
            <person name="Schmutz J."/>
            <person name="Mcdaniel S.F."/>
        </authorList>
    </citation>
    <scope>NUCLEOTIDE SEQUENCE [LARGE SCALE GENOMIC DNA]</scope>
    <source>
        <strain evidence="2 3">R40</strain>
    </source>
</reference>
<evidence type="ECO:0000313" key="2">
    <source>
        <dbReference type="EMBL" id="KAG0569219.1"/>
    </source>
</evidence>
<protein>
    <submittedName>
        <fullName evidence="2">Uncharacterized protein</fullName>
    </submittedName>
</protein>
<accession>A0A8T0HGL5</accession>
<name>A0A8T0HGL5_CERPU</name>
<keyword evidence="1" id="KW-0732">Signal</keyword>
<comment type="caution">
    <text evidence="2">The sequence shown here is derived from an EMBL/GenBank/DDBJ whole genome shotgun (WGS) entry which is preliminary data.</text>
</comment>
<dbReference type="EMBL" id="CM026427">
    <property type="protein sequence ID" value="KAG0569219.1"/>
    <property type="molecule type" value="Genomic_DNA"/>
</dbReference>
<feature type="signal peptide" evidence="1">
    <location>
        <begin position="1"/>
        <end position="22"/>
    </location>
</feature>
<gene>
    <name evidence="2" type="ORF">KC19_6G074400</name>
</gene>
<feature type="chain" id="PRO_5035771465" evidence="1">
    <location>
        <begin position="23"/>
        <end position="49"/>
    </location>
</feature>
<proteinExistence type="predicted"/>
<keyword evidence="3" id="KW-1185">Reference proteome</keyword>
<dbReference type="Proteomes" id="UP000822688">
    <property type="component" value="Chromosome 6"/>
</dbReference>
<evidence type="ECO:0000256" key="1">
    <source>
        <dbReference type="SAM" id="SignalP"/>
    </source>
</evidence>
<organism evidence="2 3">
    <name type="scientific">Ceratodon purpureus</name>
    <name type="common">Fire moss</name>
    <name type="synonym">Dicranum purpureum</name>
    <dbReference type="NCBI Taxonomy" id="3225"/>
    <lineage>
        <taxon>Eukaryota</taxon>
        <taxon>Viridiplantae</taxon>
        <taxon>Streptophyta</taxon>
        <taxon>Embryophyta</taxon>
        <taxon>Bryophyta</taxon>
        <taxon>Bryophytina</taxon>
        <taxon>Bryopsida</taxon>
        <taxon>Dicranidae</taxon>
        <taxon>Pseudoditrichales</taxon>
        <taxon>Ditrichaceae</taxon>
        <taxon>Ceratodon</taxon>
    </lineage>
</organism>
<evidence type="ECO:0000313" key="3">
    <source>
        <dbReference type="Proteomes" id="UP000822688"/>
    </source>
</evidence>
<sequence length="49" mass="5517">MPSSFSFHGRILVSLILQLELAQLKLFSVLNLGHWESLEVASDHNSQSH</sequence>